<name>A0A6M3J5A4_9ZZZZ</name>
<gene>
    <name evidence="1" type="ORF">MM415B00446_0060</name>
</gene>
<dbReference type="EMBL" id="MT141530">
    <property type="protein sequence ID" value="QJA65036.1"/>
    <property type="molecule type" value="Genomic_DNA"/>
</dbReference>
<proteinExistence type="predicted"/>
<accession>A0A6M3J5A4</accession>
<dbReference type="InterPro" id="IPR027417">
    <property type="entry name" value="P-loop_NTPase"/>
</dbReference>
<reference evidence="1" key="1">
    <citation type="submission" date="2020-03" db="EMBL/GenBank/DDBJ databases">
        <title>The deep terrestrial virosphere.</title>
        <authorList>
            <person name="Holmfeldt K."/>
            <person name="Nilsson E."/>
            <person name="Simone D."/>
            <person name="Lopez-Fernandez M."/>
            <person name="Wu X."/>
            <person name="de Brujin I."/>
            <person name="Lundin D."/>
            <person name="Andersson A."/>
            <person name="Bertilsson S."/>
            <person name="Dopson M."/>
        </authorList>
    </citation>
    <scope>NUCLEOTIDE SEQUENCE</scope>
    <source>
        <strain evidence="1">MM415B00446</strain>
    </source>
</reference>
<organism evidence="1">
    <name type="scientific">viral metagenome</name>
    <dbReference type="NCBI Taxonomy" id="1070528"/>
    <lineage>
        <taxon>unclassified sequences</taxon>
        <taxon>metagenomes</taxon>
        <taxon>organismal metagenomes</taxon>
    </lineage>
</organism>
<protein>
    <submittedName>
        <fullName evidence="1">Putative ATPase domain containing protein</fullName>
    </submittedName>
</protein>
<dbReference type="Gene3D" id="3.40.50.300">
    <property type="entry name" value="P-loop containing nucleotide triphosphate hydrolases"/>
    <property type="match status" value="1"/>
</dbReference>
<evidence type="ECO:0000313" key="1">
    <source>
        <dbReference type="EMBL" id="QJA65036.1"/>
    </source>
</evidence>
<sequence>MLTPTKNTTLYTILIQRSTIRYNPIQSYAKARATMADEIYSKVSSKLEAEWYPYHENEWFTHTDICGHFQWFDPKIRSAVSRKLYHDYKEISEPKLEKNNKAYRIVDKTLDEIEWENADIDDVYKLKMPYDPTTNVGFPFESLICIPPGALIIIAGASNAGKTTWLLNMLVRNMDDFEDVVYFTSELSAVNLKRRLNPFEEWYELRNGDGKPKFKVFDRESNYHDAIYPKYSNGLVFIDYLDVNNEAEYFKMKPYLKRIKRSMRRGVAVVALQKNPGVDDAFGGKNLRSDADLYIAMDFGQIKIIKAKDWHTENPNLKKYKFDIEFNGSTFTNIQGIYEE</sequence>
<dbReference type="SUPFAM" id="SSF52540">
    <property type="entry name" value="P-loop containing nucleoside triphosphate hydrolases"/>
    <property type="match status" value="1"/>
</dbReference>
<dbReference type="AlphaFoldDB" id="A0A6M3J5A4"/>